<organism evidence="2 3">
    <name type="scientific">Thermosediminibacter litoriperuensis</name>
    <dbReference type="NCBI Taxonomy" id="291989"/>
    <lineage>
        <taxon>Bacteria</taxon>
        <taxon>Bacillati</taxon>
        <taxon>Bacillota</taxon>
        <taxon>Clostridia</taxon>
        <taxon>Thermosediminibacterales</taxon>
        <taxon>Thermosediminibacteraceae</taxon>
        <taxon>Thermosediminibacter</taxon>
    </lineage>
</organism>
<dbReference type="SUPFAM" id="SSF110296">
    <property type="entry name" value="Oligoxyloglucan reducing end-specific cellobiohydrolase"/>
    <property type="match status" value="1"/>
</dbReference>
<dbReference type="EMBL" id="VNHO01000007">
    <property type="protein sequence ID" value="TYP56851.1"/>
    <property type="molecule type" value="Genomic_DNA"/>
</dbReference>
<dbReference type="AlphaFoldDB" id="A0A5S5AX19"/>
<gene>
    <name evidence="2" type="ORF">LZ11_00914</name>
</gene>
<dbReference type="Proteomes" id="UP000322294">
    <property type="component" value="Unassembled WGS sequence"/>
</dbReference>
<reference evidence="2 3" key="1">
    <citation type="submission" date="2019-07" db="EMBL/GenBank/DDBJ databases">
        <title>Genomic Encyclopedia of Type Strains, Phase I: the one thousand microbial genomes (KMG-I) project.</title>
        <authorList>
            <person name="Kyrpides N."/>
        </authorList>
    </citation>
    <scope>NUCLEOTIDE SEQUENCE [LARGE SCALE GENOMIC DNA]</scope>
    <source>
        <strain evidence="2 3">DSM 16647</strain>
    </source>
</reference>
<sequence>MSNGFVKITPFNGFDSTNPDNAKQNNYAWAMEEMGDYIYVGTGRNIVFSVIKAGTFPGLQVPKEFVPQNVDMNAEIWRYKKDGSEGWQRVYKAPPQLGIIGFRFMIRYTTPRGETALYAVGYTIQPKIVILKSLDGVQWTPLVTDIPGTSTRAMIEHNGKLYMGVLGDPVAGDTLLYVSEDPEKNGWTLVSTQGDPDRNPRGGIVTMVSFNGHIYVGTAPVGGFEVWRTEGLEPQKDGWKLVVDKGAGDGLNEVPLSMGVFKDHIYVGTAIAFAISSVDPSRKIVPPKPFDLIRINRHDEWKVIVGGEPVLPTNPVTGKRNKGKYVSGFGDISNGYCWQLIQFGNRFYLGTWDWSVLLPPFISSLATINKGVLPSVLPSFLNPANIINLVREYNLKPLLKLLKGSKRDFYENLGFDMYVSENGENWKAVTLDGLGNPYNYGLRNLLPSEDGKLYLGTANPFQGCEVWVKGTKHAEDDMESEIELDVEEDDDKEKDD</sequence>
<comment type="caution">
    <text evidence="2">The sequence shown here is derived from an EMBL/GenBank/DDBJ whole genome shotgun (WGS) entry which is preliminary data.</text>
</comment>
<evidence type="ECO:0000313" key="3">
    <source>
        <dbReference type="Proteomes" id="UP000322294"/>
    </source>
</evidence>
<keyword evidence="3" id="KW-1185">Reference proteome</keyword>
<evidence type="ECO:0000256" key="1">
    <source>
        <dbReference type="SAM" id="MobiDB-lite"/>
    </source>
</evidence>
<feature type="compositionally biased region" description="Acidic residues" evidence="1">
    <location>
        <begin position="476"/>
        <end position="496"/>
    </location>
</feature>
<name>A0A5S5AX19_9FIRM</name>
<protein>
    <submittedName>
        <fullName evidence="2">Uncharacterized protein</fullName>
    </submittedName>
</protein>
<accession>A0A5S5AX19</accession>
<proteinExistence type="predicted"/>
<evidence type="ECO:0000313" key="2">
    <source>
        <dbReference type="EMBL" id="TYP56851.1"/>
    </source>
</evidence>
<feature type="region of interest" description="Disordered" evidence="1">
    <location>
        <begin position="474"/>
        <end position="496"/>
    </location>
</feature>
<dbReference type="RefSeq" id="WP_187695052.1">
    <property type="nucleotide sequence ID" value="NZ_VNHO01000007.1"/>
</dbReference>